<evidence type="ECO:0000256" key="6">
    <source>
        <dbReference type="ARBA" id="ARBA00022576"/>
    </source>
</evidence>
<dbReference type="InterPro" id="IPR047084">
    <property type="entry name" value="GFAT_N"/>
</dbReference>
<dbReference type="GO" id="GO:0005975">
    <property type="term" value="P:carbohydrate metabolic process"/>
    <property type="evidence" value="ECO:0007669"/>
    <property type="project" value="UniProtKB-UniRule"/>
</dbReference>
<comment type="catalytic activity">
    <reaction evidence="1 10">
        <text>D-fructose 6-phosphate + L-glutamine = D-glucosamine 6-phosphate + L-glutamate</text>
        <dbReference type="Rhea" id="RHEA:13237"/>
        <dbReference type="ChEBI" id="CHEBI:29985"/>
        <dbReference type="ChEBI" id="CHEBI:58359"/>
        <dbReference type="ChEBI" id="CHEBI:58725"/>
        <dbReference type="ChEBI" id="CHEBI:61527"/>
        <dbReference type="EC" id="2.6.1.16"/>
    </reaction>
</comment>
<sequence length="606" mass="66733">MCGIVGYVGNRNTVRILVEGLKRLEYRGYDSAGICYFIEGTMAVTKEVGKLIHLEKRLAEEKVDAASGAGIGHTRWATHGAPSVGNAHPHRDCSGRFSVVHNGIIENHTILKKRLQEEGHHFLSETDTEVIVHLVEKYFQGDLAAAVRRASFDLEGSFAVEVMSTLAPDEIVAIRRGSPLVIGTGRGEQFVASDIPALVSYTREVFWLEEGELAVVRPEGVRVIDLLSGNPVRKEIQSVPWDAQQVEKGRFPHYMLKEIHEQPDVIMEMGRREVLFQGAPPERRFAGAGAVSQMYLVACGTSWHAALVGKRMIEKMTGIRVEVDIASEFRYREPIFDAGTLTIGISQSGETADTLAALQLAAEKGSAVWAVCNVAGSSMTRLAETVFYTHAGPEIGVASTKAFTCQLVALYQLASRIAEARGIVSSSMEDRKNRLSALSKQIQEILQKEEEIRALAIEYYQKRDFLFMGRGIHYPIALEGALKLKEISYIHAEGYPAGEMKHGPIALIDPEMPVVFLAPQDAVYEKVLGNIEEVRARGGRIIALAQVGDERIAAKAHHVIYLPKNDTFLNSVLMTIPLQLLAYHVALQKGCDVDQPRNLAKSVTVE</sequence>
<dbReference type="InterPro" id="IPR017932">
    <property type="entry name" value="GATase_2_dom"/>
</dbReference>
<dbReference type="InterPro" id="IPR035466">
    <property type="entry name" value="GlmS/AgaS_SIS"/>
</dbReference>
<evidence type="ECO:0000256" key="4">
    <source>
        <dbReference type="ARBA" id="ARBA00016090"/>
    </source>
</evidence>
<dbReference type="Proteomes" id="UP000534783">
    <property type="component" value="Unassembled WGS sequence"/>
</dbReference>
<feature type="domain" description="Glutamine amidotransferase type-2" evidence="12">
    <location>
        <begin position="2"/>
        <end position="219"/>
    </location>
</feature>
<feature type="domain" description="SIS" evidence="13">
    <location>
        <begin position="455"/>
        <end position="596"/>
    </location>
</feature>
<dbReference type="CDD" id="cd05009">
    <property type="entry name" value="SIS_GlmS_GlmD_2"/>
    <property type="match status" value="1"/>
</dbReference>
<dbReference type="PANTHER" id="PTHR10937:SF0">
    <property type="entry name" value="GLUTAMINE--FRUCTOSE-6-PHOSPHATE TRANSAMINASE (ISOMERIZING)"/>
    <property type="match status" value="1"/>
</dbReference>
<evidence type="ECO:0000259" key="13">
    <source>
        <dbReference type="PROSITE" id="PS51464"/>
    </source>
</evidence>
<evidence type="ECO:0000256" key="1">
    <source>
        <dbReference type="ARBA" id="ARBA00001031"/>
    </source>
</evidence>
<keyword evidence="8" id="KW-0677">Repeat</keyword>
<dbReference type="GO" id="GO:0006002">
    <property type="term" value="P:fructose 6-phosphate metabolic process"/>
    <property type="evidence" value="ECO:0007669"/>
    <property type="project" value="TreeGrafter"/>
</dbReference>
<keyword evidence="7 10" id="KW-0808">Transferase</keyword>
<feature type="domain" description="SIS" evidence="13">
    <location>
        <begin position="281"/>
        <end position="423"/>
    </location>
</feature>
<dbReference type="SUPFAM" id="SSF53697">
    <property type="entry name" value="SIS domain"/>
    <property type="match status" value="1"/>
</dbReference>
<dbReference type="AlphaFoldDB" id="A0A7X6DNY6"/>
<comment type="subunit">
    <text evidence="10">Homodimer.</text>
</comment>
<evidence type="ECO:0000313" key="15">
    <source>
        <dbReference type="Proteomes" id="UP000534783"/>
    </source>
</evidence>
<dbReference type="RefSeq" id="WP_168058892.1">
    <property type="nucleotide sequence ID" value="NZ_VTOW01000001.1"/>
</dbReference>
<organism evidence="14 15">
    <name type="scientific">Candidatus Manganitrophus noduliformans</name>
    <dbReference type="NCBI Taxonomy" id="2606439"/>
    <lineage>
        <taxon>Bacteria</taxon>
        <taxon>Pseudomonadati</taxon>
        <taxon>Nitrospirota</taxon>
        <taxon>Nitrospiria</taxon>
        <taxon>Candidatus Troglogloeales</taxon>
        <taxon>Candidatus Manganitrophaceae</taxon>
        <taxon>Candidatus Manganitrophus</taxon>
    </lineage>
</organism>
<feature type="active site" description="Nucleophile; for GATase activity" evidence="10">
    <location>
        <position position="2"/>
    </location>
</feature>
<dbReference type="InterPro" id="IPR046348">
    <property type="entry name" value="SIS_dom_sf"/>
</dbReference>
<dbReference type="Pfam" id="PF01380">
    <property type="entry name" value="SIS"/>
    <property type="match status" value="2"/>
</dbReference>
<evidence type="ECO:0000256" key="3">
    <source>
        <dbReference type="ARBA" id="ARBA00012916"/>
    </source>
</evidence>
<dbReference type="GO" id="GO:0006047">
    <property type="term" value="P:UDP-N-acetylglucosamine metabolic process"/>
    <property type="evidence" value="ECO:0007669"/>
    <property type="project" value="TreeGrafter"/>
</dbReference>
<dbReference type="NCBIfam" id="TIGR01135">
    <property type="entry name" value="glmS"/>
    <property type="match status" value="1"/>
</dbReference>
<evidence type="ECO:0000256" key="5">
    <source>
        <dbReference type="ARBA" id="ARBA00022490"/>
    </source>
</evidence>
<name>A0A7X6DNY6_9BACT</name>
<dbReference type="GO" id="GO:0097367">
    <property type="term" value="F:carbohydrate derivative binding"/>
    <property type="evidence" value="ECO:0007669"/>
    <property type="project" value="InterPro"/>
</dbReference>
<keyword evidence="15" id="KW-1185">Reference proteome</keyword>
<evidence type="ECO:0000256" key="7">
    <source>
        <dbReference type="ARBA" id="ARBA00022679"/>
    </source>
</evidence>
<dbReference type="InterPro" id="IPR005855">
    <property type="entry name" value="GFAT"/>
</dbReference>
<keyword evidence="9" id="KW-0315">Glutamine amidotransferase</keyword>
<dbReference type="Gene3D" id="3.60.20.10">
    <property type="entry name" value="Glutamine Phosphoribosylpyrophosphate, subunit 1, domain 1"/>
    <property type="match status" value="1"/>
</dbReference>
<evidence type="ECO:0000256" key="8">
    <source>
        <dbReference type="ARBA" id="ARBA00022737"/>
    </source>
</evidence>
<reference evidence="14 15" key="1">
    <citation type="journal article" date="2020" name="Nature">
        <title>Bacterial chemolithoautotrophy via manganese oxidation.</title>
        <authorList>
            <person name="Yu H."/>
            <person name="Leadbetter J.R."/>
        </authorList>
    </citation>
    <scope>NUCLEOTIDE SEQUENCE [LARGE SCALE GENOMIC DNA]</scope>
    <source>
        <strain evidence="14 15">Mn-1</strain>
    </source>
</reference>
<dbReference type="NCBIfam" id="NF001484">
    <property type="entry name" value="PRK00331.1"/>
    <property type="match status" value="1"/>
</dbReference>
<dbReference type="CDD" id="cd05008">
    <property type="entry name" value="SIS_GlmS_GlmD_1"/>
    <property type="match status" value="1"/>
</dbReference>
<comment type="function">
    <text evidence="10">Catalyzes the first step in hexosamine metabolism, converting fructose-6P into glucosamine-6P using glutamine as a nitrogen source.</text>
</comment>
<protein>
    <recommendedName>
        <fullName evidence="4 10">Glutamine--fructose-6-phosphate aminotransferase [isomerizing]</fullName>
        <ecNumber evidence="3 10">2.6.1.16</ecNumber>
    </recommendedName>
    <alternativeName>
        <fullName evidence="10">D-fructose-6-phosphate amidotransferase</fullName>
    </alternativeName>
    <alternativeName>
        <fullName evidence="10">GFAT</fullName>
    </alternativeName>
    <alternativeName>
        <fullName evidence="10">Glucosamine-6-phosphate synthase</fullName>
    </alternativeName>
    <alternativeName>
        <fullName evidence="10">Hexosephosphate aminotransferase</fullName>
    </alternativeName>
    <alternativeName>
        <fullName evidence="10">L-glutamine--D-fructose-6-phosphate amidotransferase</fullName>
    </alternativeName>
</protein>
<dbReference type="PROSITE" id="PS51278">
    <property type="entry name" value="GATASE_TYPE_2"/>
    <property type="match status" value="1"/>
</dbReference>
<dbReference type="Gene3D" id="3.40.50.10490">
    <property type="entry name" value="Glucose-6-phosphate isomerase like protein, domain 1"/>
    <property type="match status" value="2"/>
</dbReference>
<dbReference type="HAMAP" id="MF_00164">
    <property type="entry name" value="GlmS"/>
    <property type="match status" value="1"/>
</dbReference>
<evidence type="ECO:0000259" key="12">
    <source>
        <dbReference type="PROSITE" id="PS51278"/>
    </source>
</evidence>
<dbReference type="InterPro" id="IPR001347">
    <property type="entry name" value="SIS_dom"/>
</dbReference>
<dbReference type="PANTHER" id="PTHR10937">
    <property type="entry name" value="GLUCOSAMINE--FRUCTOSE-6-PHOSPHATE AMINOTRANSFERASE, ISOMERIZING"/>
    <property type="match status" value="1"/>
</dbReference>
<dbReference type="GO" id="GO:0004360">
    <property type="term" value="F:glutamine-fructose-6-phosphate transaminase (isomerizing) activity"/>
    <property type="evidence" value="ECO:0007669"/>
    <property type="project" value="UniProtKB-UniRule"/>
</dbReference>
<comment type="subcellular location">
    <subcellularLocation>
        <location evidence="2 10">Cytoplasm</location>
    </subcellularLocation>
</comment>
<dbReference type="InterPro" id="IPR035490">
    <property type="entry name" value="GlmS/FrlB_SIS"/>
</dbReference>
<feature type="active site" description="For Fru-6P isomerization activity" evidence="10">
    <location>
        <position position="601"/>
    </location>
</feature>
<dbReference type="InterPro" id="IPR029055">
    <property type="entry name" value="Ntn_hydrolases_N"/>
</dbReference>
<accession>A0A7X6DNY6</accession>
<dbReference type="PROSITE" id="PS51464">
    <property type="entry name" value="SIS"/>
    <property type="match status" value="2"/>
</dbReference>
<evidence type="ECO:0000256" key="2">
    <source>
        <dbReference type="ARBA" id="ARBA00004496"/>
    </source>
</evidence>
<evidence type="ECO:0000256" key="10">
    <source>
        <dbReference type="HAMAP-Rule" id="MF_00164"/>
    </source>
</evidence>
<feature type="initiator methionine" description="Removed" evidence="10">
    <location>
        <position position="1"/>
    </location>
</feature>
<dbReference type="EMBL" id="VTOW01000001">
    <property type="protein sequence ID" value="NKE70655.1"/>
    <property type="molecule type" value="Genomic_DNA"/>
</dbReference>
<evidence type="ECO:0000313" key="14">
    <source>
        <dbReference type="EMBL" id="NKE70655.1"/>
    </source>
</evidence>
<comment type="caution">
    <text evidence="14">The sequence shown here is derived from an EMBL/GenBank/DDBJ whole genome shotgun (WGS) entry which is preliminary data.</text>
</comment>
<evidence type="ECO:0000256" key="9">
    <source>
        <dbReference type="ARBA" id="ARBA00022962"/>
    </source>
</evidence>
<dbReference type="GO" id="GO:0006487">
    <property type="term" value="P:protein N-linked glycosylation"/>
    <property type="evidence" value="ECO:0007669"/>
    <property type="project" value="TreeGrafter"/>
</dbReference>
<dbReference type="SUPFAM" id="SSF56235">
    <property type="entry name" value="N-terminal nucleophile aminohydrolases (Ntn hydrolases)"/>
    <property type="match status" value="1"/>
</dbReference>
<gene>
    <name evidence="10 14" type="primary">glmS</name>
    <name evidence="14" type="ORF">MNODULE_07890</name>
</gene>
<dbReference type="CDD" id="cd00714">
    <property type="entry name" value="GFAT"/>
    <property type="match status" value="1"/>
</dbReference>
<feature type="coiled-coil region" evidence="11">
    <location>
        <begin position="428"/>
        <end position="458"/>
    </location>
</feature>
<proteinExistence type="inferred from homology"/>
<evidence type="ECO:0000256" key="11">
    <source>
        <dbReference type="SAM" id="Coils"/>
    </source>
</evidence>
<dbReference type="FunFam" id="3.60.20.10:FF:000006">
    <property type="entry name" value="Glutamine--fructose-6-phosphate aminotransferase [isomerizing]"/>
    <property type="match status" value="1"/>
</dbReference>
<dbReference type="GO" id="GO:0005829">
    <property type="term" value="C:cytosol"/>
    <property type="evidence" value="ECO:0007669"/>
    <property type="project" value="TreeGrafter"/>
</dbReference>
<dbReference type="Pfam" id="PF13522">
    <property type="entry name" value="GATase_6"/>
    <property type="match status" value="1"/>
</dbReference>
<keyword evidence="11" id="KW-0175">Coiled coil</keyword>
<keyword evidence="5 10" id="KW-0963">Cytoplasm</keyword>
<dbReference type="FunFam" id="3.40.50.10490:FF:000001">
    <property type="entry name" value="Glutamine--fructose-6-phosphate aminotransferase [isomerizing]"/>
    <property type="match status" value="1"/>
</dbReference>
<dbReference type="EC" id="2.6.1.16" evidence="3 10"/>
<keyword evidence="6 10" id="KW-0032">Aminotransferase</keyword>